<dbReference type="InterPro" id="IPR007110">
    <property type="entry name" value="Ig-like_dom"/>
</dbReference>
<evidence type="ECO:0000256" key="1">
    <source>
        <dbReference type="ARBA" id="ARBA00004370"/>
    </source>
</evidence>
<feature type="transmembrane region" description="Helical" evidence="6">
    <location>
        <begin position="6"/>
        <end position="26"/>
    </location>
</feature>
<dbReference type="InterPro" id="IPR013783">
    <property type="entry name" value="Ig-like_fold"/>
</dbReference>
<feature type="domain" description="Ig-like" evidence="7">
    <location>
        <begin position="119"/>
        <end position="193"/>
    </location>
</feature>
<dbReference type="OMA" id="THTREDD"/>
<feature type="compositionally biased region" description="Acidic residues" evidence="5">
    <location>
        <begin position="733"/>
        <end position="748"/>
    </location>
</feature>
<dbReference type="PROSITE" id="PS50835">
    <property type="entry name" value="IG_LIKE"/>
    <property type="match status" value="1"/>
</dbReference>
<keyword evidence="9" id="KW-1185">Reference proteome</keyword>
<keyword evidence="6" id="KW-0812">Transmembrane</keyword>
<reference evidence="8 9" key="2">
    <citation type="submission" date="2019-01" db="EMBL/GenBank/DDBJ databases">
        <title>A chromosome length genome reference of the Java medaka (oryzias javanicus).</title>
        <authorList>
            <person name="Herpin A."/>
            <person name="Takehana Y."/>
            <person name="Naruse K."/>
            <person name="Ansai S."/>
            <person name="Kawaguchi M."/>
        </authorList>
    </citation>
    <scope>NUCLEOTIDE SEQUENCE [LARGE SCALE GENOMIC DNA]</scope>
    <source>
        <strain evidence="8">RS831</strain>
        <tissue evidence="8">Whole body</tissue>
    </source>
</reference>
<organism evidence="8 9">
    <name type="scientific">Oryzias javanicus</name>
    <name type="common">Javanese ricefish</name>
    <name type="synonym">Aplocheilus javanicus</name>
    <dbReference type="NCBI Taxonomy" id="123683"/>
    <lineage>
        <taxon>Eukaryota</taxon>
        <taxon>Metazoa</taxon>
        <taxon>Chordata</taxon>
        <taxon>Craniata</taxon>
        <taxon>Vertebrata</taxon>
        <taxon>Euteleostomi</taxon>
        <taxon>Actinopterygii</taxon>
        <taxon>Neopterygii</taxon>
        <taxon>Teleostei</taxon>
        <taxon>Neoteleostei</taxon>
        <taxon>Acanthomorphata</taxon>
        <taxon>Ovalentaria</taxon>
        <taxon>Atherinomorphae</taxon>
        <taxon>Beloniformes</taxon>
        <taxon>Adrianichthyidae</taxon>
        <taxon>Oryziinae</taxon>
        <taxon>Oryzias</taxon>
    </lineage>
</organism>
<feature type="transmembrane region" description="Helical" evidence="6">
    <location>
        <begin position="205"/>
        <end position="227"/>
    </location>
</feature>
<dbReference type="Gene3D" id="2.60.40.10">
    <property type="entry name" value="Immunoglobulins"/>
    <property type="match status" value="2"/>
</dbReference>
<proteinExistence type="predicted"/>
<evidence type="ECO:0000256" key="6">
    <source>
        <dbReference type="SAM" id="Phobius"/>
    </source>
</evidence>
<evidence type="ECO:0000259" key="7">
    <source>
        <dbReference type="PROSITE" id="PS50835"/>
    </source>
</evidence>
<evidence type="ECO:0000313" key="8">
    <source>
        <dbReference type="EMBL" id="RVE57902.1"/>
    </source>
</evidence>
<keyword evidence="6" id="KW-1133">Transmembrane helix</keyword>
<dbReference type="InterPro" id="IPR036179">
    <property type="entry name" value="Ig-like_dom_sf"/>
</dbReference>
<evidence type="ECO:0000256" key="3">
    <source>
        <dbReference type="ARBA" id="ARBA00023136"/>
    </source>
</evidence>
<feature type="compositionally biased region" description="Basic and acidic residues" evidence="5">
    <location>
        <begin position="694"/>
        <end position="714"/>
    </location>
</feature>
<feature type="region of interest" description="Disordered" evidence="5">
    <location>
        <begin position="343"/>
        <end position="810"/>
    </location>
</feature>
<dbReference type="Proteomes" id="UP000283210">
    <property type="component" value="Chromosome 21"/>
</dbReference>
<reference evidence="8 9" key="1">
    <citation type="submission" date="2018-11" db="EMBL/GenBank/DDBJ databases">
        <authorList>
            <person name="Lopez-Roques C."/>
            <person name="Donnadieu C."/>
            <person name="Bouchez O."/>
            <person name="Klopp C."/>
            <person name="Cabau C."/>
            <person name="Zahm M."/>
        </authorList>
    </citation>
    <scope>NUCLEOTIDE SEQUENCE [LARGE SCALE GENOMIC DNA]</scope>
    <source>
        <strain evidence="8">RS831</strain>
        <tissue evidence="8">Whole body</tissue>
    </source>
</reference>
<name>A0A437C5B9_ORYJA</name>
<dbReference type="GO" id="GO:0016020">
    <property type="term" value="C:membrane"/>
    <property type="evidence" value="ECO:0007669"/>
    <property type="project" value="UniProtKB-SubCell"/>
</dbReference>
<keyword evidence="4" id="KW-0325">Glycoprotein</keyword>
<feature type="compositionally biased region" description="Basic and acidic residues" evidence="5">
    <location>
        <begin position="600"/>
        <end position="613"/>
    </location>
</feature>
<feature type="compositionally biased region" description="Basic and acidic residues" evidence="5">
    <location>
        <begin position="255"/>
        <end position="275"/>
    </location>
</feature>
<dbReference type="PANTHER" id="PTHR12080:SF55">
    <property type="entry name" value="LYMPHOCYTE FUNCTION-ASSOCIATED ANTIGEN 3"/>
    <property type="match status" value="1"/>
</dbReference>
<keyword evidence="2" id="KW-0732">Signal</keyword>
<evidence type="ECO:0000256" key="5">
    <source>
        <dbReference type="SAM" id="MobiDB-lite"/>
    </source>
</evidence>
<feature type="compositionally biased region" description="Basic and acidic residues" evidence="5">
    <location>
        <begin position="749"/>
        <end position="761"/>
    </location>
</feature>
<dbReference type="InterPro" id="IPR003599">
    <property type="entry name" value="Ig_sub"/>
</dbReference>
<dbReference type="SMART" id="SM00409">
    <property type="entry name" value="IG"/>
    <property type="match status" value="2"/>
</dbReference>
<keyword evidence="3 6" id="KW-0472">Membrane</keyword>
<feature type="compositionally biased region" description="Basic and acidic residues" evidence="5">
    <location>
        <begin position="286"/>
        <end position="296"/>
    </location>
</feature>
<dbReference type="AlphaFoldDB" id="A0A437C5B9"/>
<accession>A0A437C5B9</accession>
<dbReference type="SUPFAM" id="SSF48726">
    <property type="entry name" value="Immunoglobulin"/>
    <property type="match status" value="1"/>
</dbReference>
<comment type="subcellular location">
    <subcellularLocation>
        <location evidence="1">Membrane</location>
    </subcellularLocation>
</comment>
<sequence>MKSFTFFLYSINVINLVTSVTVQYALEGKSISLKTSISAPDPPDEILWKHNGNKVVEFNGQQQTEFSPFEHRLTLNWHTAELEIKKLQFEDSGDYVLEIFSNKNLKSFDFILQVIESVPKPSISCAINGDRNATLTCSAEVRGPHSNLEFSWIPPGKEKSSPKLEIKLGIQKDSEVYECTVRNQKSEESASFTAKDCYPEEGISAGVIAAIILGLLVLTLLVVFFLYRKGYLCKQDYNAGLHDEEKQAASGDAIVVKDNRDGKEERKHLLGREETMPSNQPLPQWKQRDESKKDTKEDLEETQNTKAHPPVAAKPSRASNIHRGDKILPDNFIRELRHSVHQRNLEKQQQEMPSPSPQPPLKPSRSMPRTPNSQSHSEEGGVNGDAEIKPPSNEKVTDVKPASENQLEIPSSPPQPPLKPSRSIARTPKSQSHSKEGGVNGDGPVNESPPIEKTTDVEPGSEKNSVFPHFPVAVEVHSQSTTDTELPNEKELIEETEANVSESDPSGPTQKTGADSDSEKKEKVSTSPPSVAPKPRHASVSRKESSEPAEKTENPEENAPGMDPSVPESTTDVLPDSEEKEKVSTSPPSVAPKPRHASVSRKESSEPAEKTENPEENAPGMDPSVPESTTDVLPGSDVEEAELKQPAFSSETSVSAPAGLPASPLTQKVPKTPPNEAAEREENGSTDQASAESSEGKAEEPEPKDLERKPEAVSEVKTPPPPTPPGAGTQTGAEEDEQLPPAEDDDDAPKENGHFSAHEQDQSLDVEPNENFLTPPNSPTPKQAKAGPDSSTPSKEDEEQAAVSEQKHSQ</sequence>
<dbReference type="OrthoDB" id="9427418at2759"/>
<feature type="compositionally biased region" description="Basic and acidic residues" evidence="5">
    <location>
        <begin position="541"/>
        <end position="554"/>
    </location>
</feature>
<dbReference type="EMBL" id="CM012457">
    <property type="protein sequence ID" value="RVE57902.1"/>
    <property type="molecule type" value="Genomic_DNA"/>
</dbReference>
<dbReference type="InterPro" id="IPR015631">
    <property type="entry name" value="CD2/SLAM_rcpt"/>
</dbReference>
<gene>
    <name evidence="8" type="ORF">OJAV_G00203970</name>
</gene>
<evidence type="ECO:0000256" key="2">
    <source>
        <dbReference type="ARBA" id="ARBA00022729"/>
    </source>
</evidence>
<feature type="region of interest" description="Disordered" evidence="5">
    <location>
        <begin position="252"/>
        <end position="326"/>
    </location>
</feature>
<dbReference type="PANTHER" id="PTHR12080">
    <property type="entry name" value="SIGNALING LYMPHOCYTIC ACTIVATION MOLECULE"/>
    <property type="match status" value="1"/>
</dbReference>
<feature type="compositionally biased region" description="Polar residues" evidence="5">
    <location>
        <begin position="498"/>
        <end position="515"/>
    </location>
</feature>
<protein>
    <recommendedName>
        <fullName evidence="7">Ig-like domain-containing protein</fullName>
    </recommendedName>
</protein>
<evidence type="ECO:0000313" key="9">
    <source>
        <dbReference type="Proteomes" id="UP000283210"/>
    </source>
</evidence>
<evidence type="ECO:0000256" key="4">
    <source>
        <dbReference type="ARBA" id="ARBA00023180"/>
    </source>
</evidence>